<dbReference type="GeneID" id="68359117"/>
<sequence length="97" mass="11285">MTRIYPSECEILVVVGNDDTIDSMWEKLQDLLRVKGMENTYAEKERRTEEDWIKIGLADSYSPPNPMPEPCKEIRHYLKKLGYKEGLNTSGGFRFDP</sequence>
<accession>A0A9P8MNW2</accession>
<proteinExistence type="predicted"/>
<organism evidence="1 2">
    <name type="scientific">Hirsutella rhossiliensis</name>
    <dbReference type="NCBI Taxonomy" id="111463"/>
    <lineage>
        <taxon>Eukaryota</taxon>
        <taxon>Fungi</taxon>
        <taxon>Dikarya</taxon>
        <taxon>Ascomycota</taxon>
        <taxon>Pezizomycotina</taxon>
        <taxon>Sordariomycetes</taxon>
        <taxon>Hypocreomycetidae</taxon>
        <taxon>Hypocreales</taxon>
        <taxon>Ophiocordycipitaceae</taxon>
        <taxon>Hirsutella</taxon>
    </lineage>
</organism>
<keyword evidence="2" id="KW-1185">Reference proteome</keyword>
<dbReference type="EMBL" id="JAIZPD010000014">
    <property type="protein sequence ID" value="KAH0958943.1"/>
    <property type="molecule type" value="Genomic_DNA"/>
</dbReference>
<dbReference type="RefSeq" id="XP_044716456.1">
    <property type="nucleotide sequence ID" value="XM_044868459.1"/>
</dbReference>
<gene>
    <name evidence="1" type="ORF">HRG_09988</name>
</gene>
<dbReference type="Proteomes" id="UP000824596">
    <property type="component" value="Unassembled WGS sequence"/>
</dbReference>
<comment type="caution">
    <text evidence="1">The sequence shown here is derived from an EMBL/GenBank/DDBJ whole genome shotgun (WGS) entry which is preliminary data.</text>
</comment>
<reference evidence="1" key="1">
    <citation type="submission" date="2021-09" db="EMBL/GenBank/DDBJ databases">
        <title>A high-quality genome of the endoparasitic fungus Hirsutella rhossiliensis with a comparison of Hirsutella genomes reveals transposable elements contributing to genome size variation.</title>
        <authorList>
            <person name="Lin R."/>
            <person name="Jiao Y."/>
            <person name="Sun X."/>
            <person name="Ling J."/>
            <person name="Xie B."/>
            <person name="Cheng X."/>
        </authorList>
    </citation>
    <scope>NUCLEOTIDE SEQUENCE</scope>
    <source>
        <strain evidence="1">HR02</strain>
    </source>
</reference>
<protein>
    <submittedName>
        <fullName evidence="1">Uncharacterized protein</fullName>
    </submittedName>
</protein>
<evidence type="ECO:0000313" key="1">
    <source>
        <dbReference type="EMBL" id="KAH0958943.1"/>
    </source>
</evidence>
<evidence type="ECO:0000313" key="2">
    <source>
        <dbReference type="Proteomes" id="UP000824596"/>
    </source>
</evidence>
<dbReference type="AlphaFoldDB" id="A0A9P8MNW2"/>
<name>A0A9P8MNW2_9HYPO</name>